<keyword evidence="3" id="KW-1185">Reference proteome</keyword>
<dbReference type="Proteomes" id="UP000050761">
    <property type="component" value="Unassembled WGS sequence"/>
</dbReference>
<dbReference type="WBParaSite" id="HPBE_0001911301-mRNA-1">
    <property type="protein sequence ID" value="HPBE_0001911301-mRNA-1"/>
    <property type="gene ID" value="HPBE_0001911301"/>
</dbReference>
<evidence type="ECO:0000313" key="3">
    <source>
        <dbReference type="Proteomes" id="UP000050761"/>
    </source>
</evidence>
<proteinExistence type="predicted"/>
<dbReference type="EMBL" id="UZAH01031146">
    <property type="protein sequence ID" value="VDP14068.1"/>
    <property type="molecule type" value="Genomic_DNA"/>
</dbReference>
<reference evidence="2 3" key="1">
    <citation type="submission" date="2018-11" db="EMBL/GenBank/DDBJ databases">
        <authorList>
            <consortium name="Pathogen Informatics"/>
        </authorList>
    </citation>
    <scope>NUCLEOTIDE SEQUENCE [LARGE SCALE GENOMIC DNA]</scope>
</reference>
<evidence type="ECO:0000313" key="4">
    <source>
        <dbReference type="WBParaSite" id="HPBE_0001911301-mRNA-1"/>
    </source>
</evidence>
<dbReference type="SUPFAM" id="SSF53756">
    <property type="entry name" value="UDP-Glycosyltransferase/glycogen phosphorylase"/>
    <property type="match status" value="1"/>
</dbReference>
<dbReference type="OrthoDB" id="5835829at2759"/>
<reference evidence="4" key="2">
    <citation type="submission" date="2019-09" db="UniProtKB">
        <authorList>
            <consortium name="WormBaseParasite"/>
        </authorList>
    </citation>
    <scope>IDENTIFICATION</scope>
</reference>
<feature type="signal peptide" evidence="1">
    <location>
        <begin position="1"/>
        <end position="18"/>
    </location>
</feature>
<dbReference type="AlphaFoldDB" id="A0A183GAQ0"/>
<feature type="chain" id="PRO_5044551960" evidence="1">
    <location>
        <begin position="19"/>
        <end position="200"/>
    </location>
</feature>
<keyword evidence="1" id="KW-0732">Signal</keyword>
<accession>A0A183GAQ0</accession>
<sequence>MIRSWVVLLLLSICATNSYKFLVYSPIFGYSHTNFMGAIADALTEAGHDVTMLMPIMEVEQENKTGVTLTKKIIKTPPDPRAVEMMRHKDVMMSKMWIMQPSLMGLLQANLTEGVVVSAKDVAVPSKTSLAQLLGYRGDIEPLSLPSNVRPMLYFGDSSLTLRPVTDVADANVVGRFCGGIGDVIDRRTSERIFSIVAQC</sequence>
<name>A0A183GAQ0_HELPZ</name>
<organism evidence="3 4">
    <name type="scientific">Heligmosomoides polygyrus</name>
    <name type="common">Parasitic roundworm</name>
    <dbReference type="NCBI Taxonomy" id="6339"/>
    <lineage>
        <taxon>Eukaryota</taxon>
        <taxon>Metazoa</taxon>
        <taxon>Ecdysozoa</taxon>
        <taxon>Nematoda</taxon>
        <taxon>Chromadorea</taxon>
        <taxon>Rhabditida</taxon>
        <taxon>Rhabditina</taxon>
        <taxon>Rhabditomorpha</taxon>
        <taxon>Strongyloidea</taxon>
        <taxon>Heligmosomidae</taxon>
        <taxon>Heligmosomoides</taxon>
    </lineage>
</organism>
<evidence type="ECO:0000256" key="1">
    <source>
        <dbReference type="SAM" id="SignalP"/>
    </source>
</evidence>
<evidence type="ECO:0000313" key="2">
    <source>
        <dbReference type="EMBL" id="VDP14068.1"/>
    </source>
</evidence>
<protein>
    <submittedName>
        <fullName evidence="4">Glucuronosyltransferase</fullName>
    </submittedName>
</protein>
<gene>
    <name evidence="2" type="ORF">HPBE_LOCUS19112</name>
</gene>
<accession>A0A3P8BXU5</accession>